<keyword evidence="6 9" id="KW-0479">Metal-binding</keyword>
<dbReference type="PANTHER" id="PTHR30457">
    <property type="entry name" value="5'-NUCLEOTIDASE SURE"/>
    <property type="match status" value="1"/>
</dbReference>
<feature type="domain" description="Survival protein SurE-like phosphatase/nucleotidase" evidence="10">
    <location>
        <begin position="3"/>
        <end position="189"/>
    </location>
</feature>
<comment type="subcellular location">
    <subcellularLocation>
        <location evidence="3 9">Cytoplasm</location>
    </subcellularLocation>
</comment>
<reference evidence="11 12" key="1">
    <citation type="submission" date="2022-11" db="EMBL/GenBank/DDBJ databases">
        <title>Haliovirga abyssi gen. nov., sp. nov., a mesophilic fermentative bacterium isolated from the Iheya North hydrothermal field and the proposal of Haliovirgaceae fam. nov.</title>
        <authorList>
            <person name="Miyazaki U."/>
            <person name="Tame A."/>
            <person name="Miyazaki J."/>
            <person name="Takai K."/>
            <person name="Sawayama S."/>
            <person name="Kitajima M."/>
            <person name="Okamoto A."/>
            <person name="Nakagawa S."/>
        </authorList>
    </citation>
    <scope>NUCLEOTIDE SEQUENCE [LARGE SCALE GENOMIC DNA]</scope>
    <source>
        <strain evidence="11 12">IC12</strain>
    </source>
</reference>
<evidence type="ECO:0000256" key="4">
    <source>
        <dbReference type="ARBA" id="ARBA00011062"/>
    </source>
</evidence>
<protein>
    <recommendedName>
        <fullName evidence="9">5'-nucleotidase SurE</fullName>
        <ecNumber evidence="9">3.1.3.5</ecNumber>
    </recommendedName>
    <alternativeName>
        <fullName evidence="9">Nucleoside 5'-monophosphate phosphohydrolase</fullName>
    </alternativeName>
</protein>
<evidence type="ECO:0000313" key="11">
    <source>
        <dbReference type="EMBL" id="BDU51008.1"/>
    </source>
</evidence>
<evidence type="ECO:0000313" key="12">
    <source>
        <dbReference type="Proteomes" id="UP001321582"/>
    </source>
</evidence>
<feature type="binding site" evidence="9">
    <location>
        <position position="40"/>
    </location>
    <ligand>
        <name>a divalent metal cation</name>
        <dbReference type="ChEBI" id="CHEBI:60240"/>
    </ligand>
</feature>
<feature type="binding site" evidence="9">
    <location>
        <position position="9"/>
    </location>
    <ligand>
        <name>a divalent metal cation</name>
        <dbReference type="ChEBI" id="CHEBI:60240"/>
    </ligand>
</feature>
<name>A0AAU9DFM4_9FUSO</name>
<evidence type="ECO:0000256" key="5">
    <source>
        <dbReference type="ARBA" id="ARBA00022490"/>
    </source>
</evidence>
<comment type="cofactor">
    <cofactor evidence="9">
        <name>a divalent metal cation</name>
        <dbReference type="ChEBI" id="CHEBI:60240"/>
    </cofactor>
    <text evidence="9">Binds 1 divalent metal cation per subunit.</text>
</comment>
<feature type="binding site" evidence="9">
    <location>
        <position position="8"/>
    </location>
    <ligand>
        <name>a divalent metal cation</name>
        <dbReference type="ChEBI" id="CHEBI:60240"/>
    </ligand>
</feature>
<evidence type="ECO:0000256" key="8">
    <source>
        <dbReference type="ARBA" id="ARBA00022801"/>
    </source>
</evidence>
<dbReference type="GO" id="GO:0005737">
    <property type="term" value="C:cytoplasm"/>
    <property type="evidence" value="ECO:0007669"/>
    <property type="project" value="UniProtKB-SubCell"/>
</dbReference>
<accession>A0AAU9DFM4</accession>
<comment type="catalytic activity">
    <reaction evidence="1 9">
        <text>a ribonucleoside 5'-phosphate + H2O = a ribonucleoside + phosphate</text>
        <dbReference type="Rhea" id="RHEA:12484"/>
        <dbReference type="ChEBI" id="CHEBI:15377"/>
        <dbReference type="ChEBI" id="CHEBI:18254"/>
        <dbReference type="ChEBI" id="CHEBI:43474"/>
        <dbReference type="ChEBI" id="CHEBI:58043"/>
        <dbReference type="EC" id="3.1.3.5"/>
    </reaction>
</comment>
<keyword evidence="8 9" id="KW-0378">Hydrolase</keyword>
<feature type="binding site" evidence="9">
    <location>
        <position position="97"/>
    </location>
    <ligand>
        <name>a divalent metal cation</name>
        <dbReference type="ChEBI" id="CHEBI:60240"/>
    </ligand>
</feature>
<comment type="function">
    <text evidence="9">Nucleotidase that shows phosphatase activity on nucleoside 5'-monophosphates.</text>
</comment>
<evidence type="ECO:0000256" key="1">
    <source>
        <dbReference type="ARBA" id="ARBA00000815"/>
    </source>
</evidence>
<evidence type="ECO:0000256" key="7">
    <source>
        <dbReference type="ARBA" id="ARBA00022741"/>
    </source>
</evidence>
<evidence type="ECO:0000259" key="10">
    <source>
        <dbReference type="Pfam" id="PF01975"/>
    </source>
</evidence>
<dbReference type="HAMAP" id="MF_00060">
    <property type="entry name" value="SurE"/>
    <property type="match status" value="1"/>
</dbReference>
<dbReference type="EC" id="3.1.3.5" evidence="9"/>
<gene>
    <name evidence="9 11" type="primary">surE</name>
    <name evidence="11" type="ORF">HLVA_15770</name>
</gene>
<dbReference type="NCBIfam" id="NF001492">
    <property type="entry name" value="PRK00346.2-2"/>
    <property type="match status" value="1"/>
</dbReference>
<dbReference type="NCBIfam" id="NF001490">
    <property type="entry name" value="PRK00346.1-4"/>
    <property type="match status" value="1"/>
</dbReference>
<dbReference type="FunFam" id="3.40.1210.10:FF:000001">
    <property type="entry name" value="5'/3'-nucleotidase SurE"/>
    <property type="match status" value="1"/>
</dbReference>
<dbReference type="GO" id="GO:0000166">
    <property type="term" value="F:nucleotide binding"/>
    <property type="evidence" value="ECO:0007669"/>
    <property type="project" value="UniProtKB-KW"/>
</dbReference>
<proteinExistence type="inferred from homology"/>
<dbReference type="InterPro" id="IPR030048">
    <property type="entry name" value="SurE"/>
</dbReference>
<dbReference type="InterPro" id="IPR002828">
    <property type="entry name" value="SurE-like_Pase/nucleotidase"/>
</dbReference>
<evidence type="ECO:0000256" key="2">
    <source>
        <dbReference type="ARBA" id="ARBA00001946"/>
    </source>
</evidence>
<dbReference type="EMBL" id="AP027059">
    <property type="protein sequence ID" value="BDU51008.1"/>
    <property type="molecule type" value="Genomic_DNA"/>
</dbReference>
<comment type="cofactor">
    <cofactor evidence="2">
        <name>Mg(2+)</name>
        <dbReference type="ChEBI" id="CHEBI:18420"/>
    </cofactor>
</comment>
<dbReference type="Proteomes" id="UP001321582">
    <property type="component" value="Chromosome"/>
</dbReference>
<comment type="similarity">
    <text evidence="4 9">Belongs to the SurE nucleotidase family.</text>
</comment>
<keyword evidence="5 9" id="KW-0963">Cytoplasm</keyword>
<dbReference type="KEGG" id="haby:HLVA_15770"/>
<dbReference type="GO" id="GO:0008254">
    <property type="term" value="F:3'-nucleotidase activity"/>
    <property type="evidence" value="ECO:0007669"/>
    <property type="project" value="TreeGrafter"/>
</dbReference>
<keyword evidence="7 9" id="KW-0547">Nucleotide-binding</keyword>
<dbReference type="GO" id="GO:0046872">
    <property type="term" value="F:metal ion binding"/>
    <property type="evidence" value="ECO:0007669"/>
    <property type="project" value="UniProtKB-UniRule"/>
</dbReference>
<evidence type="ECO:0000256" key="9">
    <source>
        <dbReference type="HAMAP-Rule" id="MF_00060"/>
    </source>
</evidence>
<dbReference type="GO" id="GO:0004309">
    <property type="term" value="F:exopolyphosphatase activity"/>
    <property type="evidence" value="ECO:0007669"/>
    <property type="project" value="TreeGrafter"/>
</dbReference>
<organism evidence="11 12">
    <name type="scientific">Haliovirga abyssi</name>
    <dbReference type="NCBI Taxonomy" id="2996794"/>
    <lineage>
        <taxon>Bacteria</taxon>
        <taxon>Fusobacteriati</taxon>
        <taxon>Fusobacteriota</taxon>
        <taxon>Fusobacteriia</taxon>
        <taxon>Fusobacteriales</taxon>
        <taxon>Haliovirgaceae</taxon>
        <taxon>Haliovirga</taxon>
    </lineage>
</organism>
<dbReference type="GO" id="GO:0008253">
    <property type="term" value="F:5'-nucleotidase activity"/>
    <property type="evidence" value="ECO:0007669"/>
    <property type="project" value="UniProtKB-UniRule"/>
</dbReference>
<dbReference type="AlphaFoldDB" id="A0AAU9DFM4"/>
<dbReference type="NCBIfam" id="TIGR00087">
    <property type="entry name" value="surE"/>
    <property type="match status" value="1"/>
</dbReference>
<dbReference type="PANTHER" id="PTHR30457:SF12">
    <property type="entry name" value="5'_3'-NUCLEOTIDASE SURE"/>
    <property type="match status" value="1"/>
</dbReference>
<dbReference type="Pfam" id="PF01975">
    <property type="entry name" value="SurE"/>
    <property type="match status" value="1"/>
</dbReference>
<evidence type="ECO:0000256" key="3">
    <source>
        <dbReference type="ARBA" id="ARBA00004496"/>
    </source>
</evidence>
<dbReference type="RefSeq" id="WP_307903854.1">
    <property type="nucleotide sequence ID" value="NZ_AP027059.1"/>
</dbReference>
<dbReference type="Gene3D" id="3.40.1210.10">
    <property type="entry name" value="Survival protein SurE-like phosphatase/nucleotidase"/>
    <property type="match status" value="1"/>
</dbReference>
<sequence length="254" mass="28467">MNILISNDDGIHAKGIEVLHDCLKEAGHNVYVIAPAKEESGTGHGVTLHRPLRLQKINKNNIHFGYAVDGKPSDCIKLGYWGVFKDKKIDMIISGINRGENLGTDVLYSGTVSAAAEGALSGVRSIAVSLYKPSENPNYETAGKFLVKFLEEIDELEFPKESLLNINVPDLKFEDILGYKYTKQGDRKYIDNFIERDDPRGDKYYWLGGEVCETGDDPNYDFNVVKSNYISVTPINLDLTDYKFLSNLKGEYNK</sequence>
<dbReference type="SUPFAM" id="SSF64167">
    <property type="entry name" value="SurE-like"/>
    <property type="match status" value="1"/>
</dbReference>
<evidence type="ECO:0000256" key="6">
    <source>
        <dbReference type="ARBA" id="ARBA00022723"/>
    </source>
</evidence>
<dbReference type="InterPro" id="IPR036523">
    <property type="entry name" value="SurE-like_sf"/>
</dbReference>
<keyword evidence="12" id="KW-1185">Reference proteome</keyword>